<name>A0ABX3ELB5_9BACL</name>
<dbReference type="InterPro" id="IPR013078">
    <property type="entry name" value="His_Pase_superF_clade-1"/>
</dbReference>
<dbReference type="Gene3D" id="3.40.50.1240">
    <property type="entry name" value="Phosphoglycerate mutase-like"/>
    <property type="match status" value="1"/>
</dbReference>
<comment type="caution">
    <text evidence="2">The sequence shown here is derived from an EMBL/GenBank/DDBJ whole genome shotgun (WGS) entry which is preliminary data.</text>
</comment>
<accession>A0ABX3ELB5</accession>
<organism evidence="2 3">
    <name type="scientific">Paenibacillus helianthi</name>
    <dbReference type="NCBI Taxonomy" id="1349432"/>
    <lineage>
        <taxon>Bacteria</taxon>
        <taxon>Bacillati</taxon>
        <taxon>Bacillota</taxon>
        <taxon>Bacilli</taxon>
        <taxon>Bacillales</taxon>
        <taxon>Paenibacillaceae</taxon>
        <taxon>Paenibacillus</taxon>
    </lineage>
</organism>
<dbReference type="SMART" id="SM00855">
    <property type="entry name" value="PGAM"/>
    <property type="match status" value="1"/>
</dbReference>
<dbReference type="SUPFAM" id="SSF53254">
    <property type="entry name" value="Phosphoglycerate mutase-like"/>
    <property type="match status" value="1"/>
</dbReference>
<reference evidence="2 3" key="1">
    <citation type="submission" date="2016-03" db="EMBL/GenBank/DDBJ databases">
        <authorList>
            <person name="Sant'Anna F.H."/>
            <person name="Ambrosini A."/>
            <person name="Souza R."/>
            <person name="Bach E."/>
            <person name="Fernandes G."/>
            <person name="Balsanelli E."/>
            <person name="Baura V.A."/>
            <person name="Souza E.M."/>
            <person name="Passaglia L."/>
        </authorList>
    </citation>
    <scope>NUCLEOTIDE SEQUENCE [LARGE SCALE GENOMIC DNA]</scope>
    <source>
        <strain evidence="2 3">P26E</strain>
    </source>
</reference>
<dbReference type="InterPro" id="IPR001345">
    <property type="entry name" value="PG/BPGM_mutase_AS"/>
</dbReference>
<protein>
    <submittedName>
        <fullName evidence="2">Phosphoglycerate mutase</fullName>
    </submittedName>
</protein>
<dbReference type="InterPro" id="IPR029033">
    <property type="entry name" value="His_PPase_superfam"/>
</dbReference>
<gene>
    <name evidence="2" type="ORF">A3844_20955</name>
</gene>
<dbReference type="PANTHER" id="PTHR46517">
    <property type="entry name" value="FRUCTOSE-2,6-BISPHOSPHATASE TIGAR"/>
    <property type="match status" value="1"/>
</dbReference>
<dbReference type="EMBL" id="LVWI01000057">
    <property type="protein sequence ID" value="OKP83950.1"/>
    <property type="molecule type" value="Genomic_DNA"/>
</dbReference>
<dbReference type="CDD" id="cd07067">
    <property type="entry name" value="HP_PGM_like"/>
    <property type="match status" value="1"/>
</dbReference>
<dbReference type="Pfam" id="PF00300">
    <property type="entry name" value="His_Phos_1"/>
    <property type="match status" value="1"/>
</dbReference>
<sequence length="174" mass="19413">MLYVIRHGQTDLNKEGRVQGRKGLPLNSPGIQQAEKLKEQISGIRFDYIFSSPQERAVQTAEIATVMKANIDERLNVFDLGTADGLKKEEVRLAGGIPDPSLYEGVENVANYVTRVFGFIKELEEKYAGKEINILISGHQCTTGTIRAYFEGMPEDGNVLKLASRNGELKTYEF</sequence>
<dbReference type="RefSeq" id="WP_074108411.1">
    <property type="nucleotide sequence ID" value="NZ_LVWI01000057.1"/>
</dbReference>
<proteinExistence type="predicted"/>
<evidence type="ECO:0000256" key="1">
    <source>
        <dbReference type="ARBA" id="ARBA00022801"/>
    </source>
</evidence>
<dbReference type="InterPro" id="IPR051695">
    <property type="entry name" value="Phosphoglycerate_Mutase"/>
</dbReference>
<dbReference type="PIRSF" id="PIRSF000709">
    <property type="entry name" value="6PFK_2-Ptase"/>
    <property type="match status" value="1"/>
</dbReference>
<keyword evidence="3" id="KW-1185">Reference proteome</keyword>
<dbReference type="Proteomes" id="UP000186058">
    <property type="component" value="Unassembled WGS sequence"/>
</dbReference>
<dbReference type="PROSITE" id="PS00175">
    <property type="entry name" value="PG_MUTASE"/>
    <property type="match status" value="1"/>
</dbReference>
<evidence type="ECO:0000313" key="2">
    <source>
        <dbReference type="EMBL" id="OKP83950.1"/>
    </source>
</evidence>
<keyword evidence="1" id="KW-0378">Hydrolase</keyword>
<dbReference type="PANTHER" id="PTHR46517:SF1">
    <property type="entry name" value="FRUCTOSE-2,6-BISPHOSPHATASE TIGAR"/>
    <property type="match status" value="1"/>
</dbReference>
<evidence type="ECO:0000313" key="3">
    <source>
        <dbReference type="Proteomes" id="UP000186058"/>
    </source>
</evidence>